<dbReference type="NCBIfam" id="TIGR01640">
    <property type="entry name" value="F_box_assoc_1"/>
    <property type="match status" value="1"/>
</dbReference>
<dbReference type="AlphaFoldDB" id="A0A2G2VVD9"/>
<sequence>MGRHHKTLEVTLCLINSLTKHRDAITPPLHFDMPFGDTSEKTRIVGSSNGLVCLNLNNHNGVAIVIWNPATKTFKPVPRSPNVSTLGKLTVTDLGFGYHPANDDYMIVRLLNISTSRRKYEVEVYTLSTNTWRKLARDGHVLLVIRPFWKPMAPGVIVVKGVAYWIGVEVRDEEMCSVVVSLEMNSEEVKFILPPIEHHGIVIDLREAITLRLFNLNESLALIYSTNLEKVDIWMHNGFDLWVLNEEKRTWNKRFKVEPIEGFLLEGGFWENSKAMLAQERKEMSFDENGEYVYTKGETKLYLYDVVDGGFEIIENHELRVPFQGYSYLESLVDINGGINVAKEVDLSKKMTITNQVHDTATTVVATSITKTSRNNSPQAMAPVEKLKKFAGINLKKWQQKMFFYLTTLCLQRFTFEEAPEVPVRTSDQERFVIVEAWKNSDFLCGNYILSGLQDDFYNAYSGTKTAKELWGGLERKYKIEDAGTKKFFVARSLEYKMIDSNSVVFQVQ</sequence>
<dbReference type="PANTHER" id="PTHR47592">
    <property type="entry name" value="PBF68 PROTEIN"/>
    <property type="match status" value="1"/>
</dbReference>
<dbReference type="OrthoDB" id="830198at2759"/>
<dbReference type="PANTHER" id="PTHR47592:SF27">
    <property type="entry name" value="OS08G0421700 PROTEIN"/>
    <property type="match status" value="1"/>
</dbReference>
<organism evidence="2 3">
    <name type="scientific">Capsicum baccatum</name>
    <name type="common">Peruvian pepper</name>
    <dbReference type="NCBI Taxonomy" id="33114"/>
    <lineage>
        <taxon>Eukaryota</taxon>
        <taxon>Viridiplantae</taxon>
        <taxon>Streptophyta</taxon>
        <taxon>Embryophyta</taxon>
        <taxon>Tracheophyta</taxon>
        <taxon>Spermatophyta</taxon>
        <taxon>Magnoliopsida</taxon>
        <taxon>eudicotyledons</taxon>
        <taxon>Gunneridae</taxon>
        <taxon>Pentapetalae</taxon>
        <taxon>asterids</taxon>
        <taxon>lamiids</taxon>
        <taxon>Solanales</taxon>
        <taxon>Solanaceae</taxon>
        <taxon>Solanoideae</taxon>
        <taxon>Capsiceae</taxon>
        <taxon>Capsicum</taxon>
    </lineage>
</organism>
<gene>
    <name evidence="2" type="ORF">CQW23_24603</name>
</gene>
<feature type="domain" description="F-box associated beta-propeller type 1" evidence="1">
    <location>
        <begin position="41"/>
        <end position="335"/>
    </location>
</feature>
<dbReference type="InterPro" id="IPR017451">
    <property type="entry name" value="F-box-assoc_interact_dom"/>
</dbReference>
<proteinExistence type="predicted"/>
<reference evidence="2 3" key="1">
    <citation type="journal article" date="2017" name="Genome Biol.">
        <title>New reference genome sequences of hot pepper reveal the massive evolution of plant disease-resistance genes by retroduplication.</title>
        <authorList>
            <person name="Kim S."/>
            <person name="Park J."/>
            <person name="Yeom S.I."/>
            <person name="Kim Y.M."/>
            <person name="Seo E."/>
            <person name="Kim K.T."/>
            <person name="Kim M.S."/>
            <person name="Lee J.M."/>
            <person name="Cheong K."/>
            <person name="Shin H.S."/>
            <person name="Kim S.B."/>
            <person name="Han K."/>
            <person name="Lee J."/>
            <person name="Park M."/>
            <person name="Lee H.A."/>
            <person name="Lee H.Y."/>
            <person name="Lee Y."/>
            <person name="Oh S."/>
            <person name="Lee J.H."/>
            <person name="Choi E."/>
            <person name="Choi E."/>
            <person name="Lee S.E."/>
            <person name="Jeon J."/>
            <person name="Kim H."/>
            <person name="Choi G."/>
            <person name="Song H."/>
            <person name="Lee J."/>
            <person name="Lee S.C."/>
            <person name="Kwon J.K."/>
            <person name="Lee H.Y."/>
            <person name="Koo N."/>
            <person name="Hong Y."/>
            <person name="Kim R.W."/>
            <person name="Kang W.H."/>
            <person name="Huh J.H."/>
            <person name="Kang B.C."/>
            <person name="Yang T.J."/>
            <person name="Lee Y.H."/>
            <person name="Bennetzen J.L."/>
            <person name="Choi D."/>
        </authorList>
    </citation>
    <scope>NUCLEOTIDE SEQUENCE [LARGE SCALE GENOMIC DNA]</scope>
    <source>
        <strain evidence="3">cv. PBC81</strain>
    </source>
</reference>
<name>A0A2G2VVD9_CAPBA</name>
<evidence type="ECO:0000313" key="3">
    <source>
        <dbReference type="Proteomes" id="UP000224567"/>
    </source>
</evidence>
<comment type="caution">
    <text evidence="2">The sequence shown here is derived from an EMBL/GenBank/DDBJ whole genome shotgun (WGS) entry which is preliminary data.</text>
</comment>
<protein>
    <recommendedName>
        <fullName evidence="1">F-box associated beta-propeller type 1 domain-containing protein</fullName>
    </recommendedName>
</protein>
<dbReference type="Proteomes" id="UP000224567">
    <property type="component" value="Unassembled WGS sequence"/>
</dbReference>
<keyword evidence="3" id="KW-1185">Reference proteome</keyword>
<dbReference type="InterPro" id="IPR006527">
    <property type="entry name" value="F-box-assoc_dom_typ1"/>
</dbReference>
<reference evidence="3" key="2">
    <citation type="journal article" date="2017" name="J. Anim. Genet.">
        <title>Multiple reference genome sequences of hot pepper reveal the massive evolution of plant disease resistance genes by retroduplication.</title>
        <authorList>
            <person name="Kim S."/>
            <person name="Park J."/>
            <person name="Yeom S.-I."/>
            <person name="Kim Y.-M."/>
            <person name="Seo E."/>
            <person name="Kim K.-T."/>
            <person name="Kim M.-S."/>
            <person name="Lee J.M."/>
            <person name="Cheong K."/>
            <person name="Shin H.-S."/>
            <person name="Kim S.-B."/>
            <person name="Han K."/>
            <person name="Lee J."/>
            <person name="Park M."/>
            <person name="Lee H.-A."/>
            <person name="Lee H.-Y."/>
            <person name="Lee Y."/>
            <person name="Oh S."/>
            <person name="Lee J.H."/>
            <person name="Choi E."/>
            <person name="Choi E."/>
            <person name="Lee S.E."/>
            <person name="Jeon J."/>
            <person name="Kim H."/>
            <person name="Choi G."/>
            <person name="Song H."/>
            <person name="Lee J."/>
            <person name="Lee S.-C."/>
            <person name="Kwon J.-K."/>
            <person name="Lee H.-Y."/>
            <person name="Koo N."/>
            <person name="Hong Y."/>
            <person name="Kim R.W."/>
            <person name="Kang W.-H."/>
            <person name="Huh J.H."/>
            <person name="Kang B.-C."/>
            <person name="Yang T.-J."/>
            <person name="Lee Y.-H."/>
            <person name="Bennetzen J.L."/>
            <person name="Choi D."/>
        </authorList>
    </citation>
    <scope>NUCLEOTIDE SEQUENCE [LARGE SCALE GENOMIC DNA]</scope>
    <source>
        <strain evidence="3">cv. PBC81</strain>
    </source>
</reference>
<evidence type="ECO:0000259" key="1">
    <source>
        <dbReference type="Pfam" id="PF07734"/>
    </source>
</evidence>
<evidence type="ECO:0000313" key="2">
    <source>
        <dbReference type="EMBL" id="PHT36903.1"/>
    </source>
</evidence>
<dbReference type="Pfam" id="PF07734">
    <property type="entry name" value="FBA_1"/>
    <property type="match status" value="1"/>
</dbReference>
<dbReference type="EMBL" id="MLFT02000010">
    <property type="protein sequence ID" value="PHT36903.1"/>
    <property type="molecule type" value="Genomic_DNA"/>
</dbReference>
<accession>A0A2G2VVD9</accession>
<dbReference type="Pfam" id="PF14223">
    <property type="entry name" value="Retrotran_gag_2"/>
    <property type="match status" value="1"/>
</dbReference>